<evidence type="ECO:0000256" key="3">
    <source>
        <dbReference type="ARBA" id="ARBA00022676"/>
    </source>
</evidence>
<dbReference type="GO" id="GO:0015020">
    <property type="term" value="F:glucuronosyltransferase activity"/>
    <property type="evidence" value="ECO:0007669"/>
    <property type="project" value="UniProtKB-EC"/>
</dbReference>
<dbReference type="Pfam" id="PF00201">
    <property type="entry name" value="UDPGT"/>
    <property type="match status" value="2"/>
</dbReference>
<name>A0A0N4VF40_ENTVE</name>
<comment type="catalytic activity">
    <reaction evidence="5">
        <text>glucuronate acceptor + UDP-alpha-D-glucuronate = acceptor beta-D-glucuronoside + UDP + H(+)</text>
        <dbReference type="Rhea" id="RHEA:21032"/>
        <dbReference type="ChEBI" id="CHEBI:15378"/>
        <dbReference type="ChEBI" id="CHEBI:58052"/>
        <dbReference type="ChEBI" id="CHEBI:58223"/>
        <dbReference type="ChEBI" id="CHEBI:132367"/>
        <dbReference type="ChEBI" id="CHEBI:132368"/>
        <dbReference type="EC" id="2.4.1.17"/>
    </reaction>
</comment>
<dbReference type="OrthoDB" id="5835829at2759"/>
<organism evidence="9">
    <name type="scientific">Enterobius vermicularis</name>
    <name type="common">Human pinworm</name>
    <dbReference type="NCBI Taxonomy" id="51028"/>
    <lineage>
        <taxon>Eukaryota</taxon>
        <taxon>Metazoa</taxon>
        <taxon>Ecdysozoa</taxon>
        <taxon>Nematoda</taxon>
        <taxon>Chromadorea</taxon>
        <taxon>Rhabditida</taxon>
        <taxon>Spirurina</taxon>
        <taxon>Oxyuridomorpha</taxon>
        <taxon>Oxyuroidea</taxon>
        <taxon>Oxyuridae</taxon>
        <taxon>Enterobius</taxon>
    </lineage>
</organism>
<accession>A0A0N4VF40</accession>
<evidence type="ECO:0000313" key="8">
    <source>
        <dbReference type="Proteomes" id="UP000274131"/>
    </source>
</evidence>
<evidence type="ECO:0000256" key="1">
    <source>
        <dbReference type="ARBA" id="ARBA00009995"/>
    </source>
</evidence>
<dbReference type="EC" id="2.4.1.17" evidence="2"/>
<evidence type="ECO:0000256" key="6">
    <source>
        <dbReference type="SAM" id="Phobius"/>
    </source>
</evidence>
<dbReference type="Gene3D" id="3.40.50.2000">
    <property type="entry name" value="Glycogen Phosphorylase B"/>
    <property type="match status" value="1"/>
</dbReference>
<keyword evidence="6" id="KW-0472">Membrane</keyword>
<proteinExistence type="inferred from homology"/>
<dbReference type="CDD" id="cd03784">
    <property type="entry name" value="GT1_Gtf-like"/>
    <property type="match status" value="1"/>
</dbReference>
<keyword evidence="6" id="KW-1133">Transmembrane helix</keyword>
<comment type="similarity">
    <text evidence="1">Belongs to the UDP-glycosyltransferase family.</text>
</comment>
<dbReference type="Proteomes" id="UP000274131">
    <property type="component" value="Unassembled WGS sequence"/>
</dbReference>
<gene>
    <name evidence="7" type="ORF">EVEC_LOCUS8757</name>
</gene>
<evidence type="ECO:0000256" key="5">
    <source>
        <dbReference type="ARBA" id="ARBA00047475"/>
    </source>
</evidence>
<evidence type="ECO:0000256" key="2">
    <source>
        <dbReference type="ARBA" id="ARBA00012544"/>
    </source>
</evidence>
<dbReference type="WBParaSite" id="EVEC_0000935001-mRNA-1">
    <property type="protein sequence ID" value="EVEC_0000935001-mRNA-1"/>
    <property type="gene ID" value="EVEC_0000935001"/>
</dbReference>
<dbReference type="InterPro" id="IPR002213">
    <property type="entry name" value="UDP_glucos_trans"/>
</dbReference>
<reference evidence="7 8" key="2">
    <citation type="submission" date="2018-10" db="EMBL/GenBank/DDBJ databases">
        <authorList>
            <consortium name="Pathogen Informatics"/>
        </authorList>
    </citation>
    <scope>NUCLEOTIDE SEQUENCE [LARGE SCALE GENOMIC DNA]</scope>
</reference>
<keyword evidence="4" id="KW-0808">Transferase</keyword>
<sequence length="619" mass="71373">MWRSSRFERKKQHCLAMQEDFKPNMNLAKHRKDERANTGVPVKTSLKRCWSYFKKPYQKSYQNYVSSQPLFTNILMLRIILLPLLIHFASPYKILIYAPHLSRSHVIFMSTIADVLADAGHEVTVYSLEFMPNVTAPNPREAKVITKSLSFEIDYDILGFMSEMWDKQQISVFAVIKIMRFMGNYLSRLCECRTNKYYIFYGRRGTALEDTVTIEQFRKEKFDLGISEHIDPCGLAYFEKINVEKYISADSLCLNEDVTIPLGIDSNPSFVPNNIFENTFLNICYFSSSKDVVEVLYNPFSDEMSYWERVQNFLRSVSSALIRHIAVDLVFSGVFRKHLRDDFDIICTTAYKKLDQLVVLISSDQLQEKFRNSVFAMVNSDEYLDFPRPVTHKIIYIGGIGAKKSEPLSSDYQNLLDSATEGVVYVSFGSILRSEGMPTETKKAFVSFFQNFPQQIVYVITFLAHQNLKAFITHGGLNSITESAHSGVPIIVIPMFGDQLRNARMVEKRGIARIVDKRNITEGSLTEALEEILKNDRYNKAAKRLQQLILQKPFSATERLIKYTEHAVVFGHIDNLDLASTKLNFFQYYLLDIIVPLIVLTTIFLRYFVALSLYKIKSE</sequence>
<dbReference type="PANTHER" id="PTHR48043">
    <property type="entry name" value="EG:EG0003.4 PROTEIN-RELATED"/>
    <property type="match status" value="1"/>
</dbReference>
<feature type="transmembrane region" description="Helical" evidence="6">
    <location>
        <begin position="70"/>
        <end position="89"/>
    </location>
</feature>
<dbReference type="PANTHER" id="PTHR48043:SF145">
    <property type="entry name" value="FI06409P-RELATED"/>
    <property type="match status" value="1"/>
</dbReference>
<dbReference type="SUPFAM" id="SSF53756">
    <property type="entry name" value="UDP-Glycosyltransferase/glycogen phosphorylase"/>
    <property type="match status" value="1"/>
</dbReference>
<protein>
    <recommendedName>
        <fullName evidence="2">glucuronosyltransferase</fullName>
        <ecNumber evidence="2">2.4.1.17</ecNumber>
    </recommendedName>
</protein>
<dbReference type="AlphaFoldDB" id="A0A0N4VF40"/>
<reference evidence="9" key="1">
    <citation type="submission" date="2017-02" db="UniProtKB">
        <authorList>
            <consortium name="WormBaseParasite"/>
        </authorList>
    </citation>
    <scope>IDENTIFICATION</scope>
</reference>
<evidence type="ECO:0000256" key="4">
    <source>
        <dbReference type="ARBA" id="ARBA00022679"/>
    </source>
</evidence>
<keyword evidence="3" id="KW-0328">Glycosyltransferase</keyword>
<keyword evidence="6" id="KW-0812">Transmembrane</keyword>
<feature type="transmembrane region" description="Helical" evidence="6">
    <location>
        <begin position="588"/>
        <end position="609"/>
    </location>
</feature>
<dbReference type="STRING" id="51028.A0A0N4VF40"/>
<evidence type="ECO:0000313" key="9">
    <source>
        <dbReference type="WBParaSite" id="EVEC_0000935001-mRNA-1"/>
    </source>
</evidence>
<dbReference type="EMBL" id="UXUI01009595">
    <property type="protein sequence ID" value="VDD94006.1"/>
    <property type="molecule type" value="Genomic_DNA"/>
</dbReference>
<dbReference type="InterPro" id="IPR050271">
    <property type="entry name" value="UDP-glycosyltransferase"/>
</dbReference>
<evidence type="ECO:0000313" key="7">
    <source>
        <dbReference type="EMBL" id="VDD94006.1"/>
    </source>
</evidence>
<keyword evidence="8" id="KW-1185">Reference proteome</keyword>